<dbReference type="AlphaFoldDB" id="A0A1V3NEN8"/>
<evidence type="ECO:0000313" key="3">
    <source>
        <dbReference type="Proteomes" id="UP000189462"/>
    </source>
</evidence>
<dbReference type="Pfam" id="PF11871">
    <property type="entry name" value="DUF3391"/>
    <property type="match status" value="1"/>
</dbReference>
<sequence length="433" mass="48228">MADVNTPTPEAHKRKVVVDDLRKGMYVCELDRPWLETPFLLQGFPIRTDHELEMLRRLCSFVFVDTERSAYVPPEPASPPPSEPRVEIREIPAALKPPSTEPDRFRRDMAGAARARNLAHDYVIRTLDDVRLGRGIDTREARKVVAELASQVVEAPSAMVWVTQLKQRDEYTSQHSVNVCILALTFGRYLGLDSPVLSTLGLGALLHDVGKLKVPLEILNKPGALTADEFEIMMSHPVEGHALLVQTNDVPQEALDVVLLHHERGDGRGYPHRLTHEQIPFLTKVVSIVDIYDAITSDRVYHDGLQAQEALSRLYQMASHGLDRDLVEAFIRCVGIYPIGAVVELTNGQVGVVVGLNEHQKLRPVVMLLRESDHVTPTRRRLINLASEAWRNTPDAPVVRHVLLPSDLGLDLRALIREQSGLDAGPLTAESGL</sequence>
<dbReference type="Proteomes" id="UP000189462">
    <property type="component" value="Unassembled WGS sequence"/>
</dbReference>
<keyword evidence="3" id="KW-1185">Reference proteome</keyword>
<dbReference type="PROSITE" id="PS51832">
    <property type="entry name" value="HD_GYP"/>
    <property type="match status" value="1"/>
</dbReference>
<evidence type="ECO:0000259" key="1">
    <source>
        <dbReference type="PROSITE" id="PS51832"/>
    </source>
</evidence>
<dbReference type="PANTHER" id="PTHR43155:SF2">
    <property type="entry name" value="CYCLIC DI-GMP PHOSPHODIESTERASE PA4108"/>
    <property type="match status" value="1"/>
</dbReference>
<accession>A0A1V3NEN8</accession>
<protein>
    <submittedName>
        <fullName evidence="2">Metal-dependent phosphohydrolase</fullName>
    </submittedName>
</protein>
<dbReference type="GO" id="GO:0008081">
    <property type="term" value="F:phosphoric diester hydrolase activity"/>
    <property type="evidence" value="ECO:0007669"/>
    <property type="project" value="UniProtKB-ARBA"/>
</dbReference>
<proteinExistence type="predicted"/>
<dbReference type="SMART" id="SM00471">
    <property type="entry name" value="HDc"/>
    <property type="match status" value="1"/>
</dbReference>
<comment type="caution">
    <text evidence="2">The sequence shown here is derived from an EMBL/GenBank/DDBJ whole genome shotgun (WGS) entry which is preliminary data.</text>
</comment>
<dbReference type="Gene3D" id="1.10.3210.10">
    <property type="entry name" value="Hypothetical protein af1432"/>
    <property type="match status" value="1"/>
</dbReference>
<evidence type="ECO:0000313" key="2">
    <source>
        <dbReference type="EMBL" id="OOG23393.1"/>
    </source>
</evidence>
<feature type="domain" description="HD-GYP" evidence="1">
    <location>
        <begin position="150"/>
        <end position="346"/>
    </location>
</feature>
<keyword evidence="2" id="KW-0378">Hydrolase</keyword>
<dbReference type="InterPro" id="IPR021812">
    <property type="entry name" value="DUF3391"/>
</dbReference>
<reference evidence="2 3" key="1">
    <citation type="submission" date="2017-02" db="EMBL/GenBank/DDBJ databases">
        <title>Genomic diversity within the haloalkaliphilic genus Thioalkalivibrio.</title>
        <authorList>
            <person name="Ahn A.-C."/>
            <person name="Meier-Kolthoff J."/>
            <person name="Overmars L."/>
            <person name="Richter M."/>
            <person name="Woyke T."/>
            <person name="Sorokin D.Y."/>
            <person name="Muyzer G."/>
        </authorList>
    </citation>
    <scope>NUCLEOTIDE SEQUENCE [LARGE SCALE GENOMIC DNA]</scope>
    <source>
        <strain evidence="2 3">ALJD</strain>
    </source>
</reference>
<dbReference type="Pfam" id="PF13487">
    <property type="entry name" value="HD_5"/>
    <property type="match status" value="1"/>
</dbReference>
<dbReference type="InterPro" id="IPR003607">
    <property type="entry name" value="HD/PDEase_dom"/>
</dbReference>
<dbReference type="STRING" id="108003.B1C78_11430"/>
<dbReference type="CDD" id="cd00077">
    <property type="entry name" value="HDc"/>
    <property type="match status" value="1"/>
</dbReference>
<dbReference type="PANTHER" id="PTHR43155">
    <property type="entry name" value="CYCLIC DI-GMP PHOSPHODIESTERASE PA4108-RELATED"/>
    <property type="match status" value="1"/>
</dbReference>
<dbReference type="SUPFAM" id="SSF109604">
    <property type="entry name" value="HD-domain/PDEase-like"/>
    <property type="match status" value="1"/>
</dbReference>
<dbReference type="EMBL" id="MVBK01000066">
    <property type="protein sequence ID" value="OOG23393.1"/>
    <property type="molecule type" value="Genomic_DNA"/>
</dbReference>
<dbReference type="OrthoDB" id="9802066at2"/>
<dbReference type="InterPro" id="IPR037522">
    <property type="entry name" value="HD_GYP_dom"/>
</dbReference>
<gene>
    <name evidence="2" type="ORF">B1C78_11430</name>
</gene>
<dbReference type="RefSeq" id="WP_077279289.1">
    <property type="nucleotide sequence ID" value="NZ_MVBK01000066.1"/>
</dbReference>
<name>A0A1V3NEN8_9GAMM</name>
<organism evidence="2 3">
    <name type="scientific">Thioalkalivibrio denitrificans</name>
    <dbReference type="NCBI Taxonomy" id="108003"/>
    <lineage>
        <taxon>Bacteria</taxon>
        <taxon>Pseudomonadati</taxon>
        <taxon>Pseudomonadota</taxon>
        <taxon>Gammaproteobacteria</taxon>
        <taxon>Chromatiales</taxon>
        <taxon>Ectothiorhodospiraceae</taxon>
        <taxon>Thioalkalivibrio</taxon>
    </lineage>
</organism>